<dbReference type="Proteomes" id="UP000005984">
    <property type="component" value="Unassembled WGS sequence"/>
</dbReference>
<dbReference type="AlphaFoldDB" id="C2BD99"/>
<dbReference type="eggNOG" id="COG0564">
    <property type="taxonomic scope" value="Bacteria"/>
</dbReference>
<evidence type="ECO:0000256" key="4">
    <source>
        <dbReference type="ARBA" id="ARBA00031870"/>
    </source>
</evidence>
<evidence type="ECO:0000256" key="5">
    <source>
        <dbReference type="ARBA" id="ARBA00033164"/>
    </source>
</evidence>
<sequence>MKNSICISRFVLKNINYICHIISFRLYYIIGASMNYIKFENFRKITLKKFLKEKSISIRAYQDLLNEGILVNDSSVHNNINLGKGDIVKIKIDSEDLDYAPIEGELNIVYEDENIIVVNKPSGLTVNSKNQLSLANLLAYYFQKNDIKSKIRLINRLDMNTSGLMMVAKNRYAQAYYQKQIEENKTHKKYLAYVAGALNINELFKINLEYDEISKTYRNSEKGRLAITYFKTLSCDDDYSLIECDIKTGKTHQIRASLRSMGHPIIGDKLYGSAYNFDRFLLHSFYLSFKEFVGQESIILENLPEFKPFLLKL</sequence>
<dbReference type="CDD" id="cd02869">
    <property type="entry name" value="PseudoU_synth_RluA_like"/>
    <property type="match status" value="1"/>
</dbReference>
<dbReference type="InterPro" id="IPR050188">
    <property type="entry name" value="RluA_PseudoU_synthase"/>
</dbReference>
<dbReference type="InterPro" id="IPR020103">
    <property type="entry name" value="PsdUridine_synth_cat_dom_sf"/>
</dbReference>
<reference evidence="8 9" key="1">
    <citation type="submission" date="2008-10" db="EMBL/GenBank/DDBJ databases">
        <authorList>
            <person name="Qin X."/>
            <person name="Bachman B."/>
            <person name="Battles P."/>
            <person name="Bell A."/>
            <person name="Bess C."/>
            <person name="Bickham C."/>
            <person name="Chaboub L."/>
            <person name="Chen D."/>
            <person name="Coyle M."/>
            <person name="Deiros D.R."/>
            <person name="Dinh H."/>
            <person name="Forbes L."/>
            <person name="Fowler G."/>
            <person name="Francisco L."/>
            <person name="Fu Q."/>
            <person name="Gubbala S."/>
            <person name="Hale W."/>
            <person name="Han Y."/>
            <person name="Hemphill L."/>
            <person name="Highlander S.K."/>
            <person name="Hirani K."/>
            <person name="Hogues M."/>
            <person name="Jackson L."/>
            <person name="Jakkamsetti A."/>
            <person name="Javaid M."/>
            <person name="Jiang H."/>
            <person name="Korchina V."/>
            <person name="Kovar C."/>
            <person name="Lara F."/>
            <person name="Lee S."/>
            <person name="Mata R."/>
            <person name="Mathew T."/>
            <person name="Moen C."/>
            <person name="Morales K."/>
            <person name="Munidasa M."/>
            <person name="Nazareth L."/>
            <person name="Ngo R."/>
            <person name="Nguyen L."/>
            <person name="Okwuonu G."/>
            <person name="Ongeri F."/>
            <person name="Patil S."/>
            <person name="Petrosino J."/>
            <person name="Pham C."/>
            <person name="Pham P."/>
            <person name="Pu L.-L."/>
            <person name="Puazo M."/>
            <person name="Raj R."/>
            <person name="Reid J."/>
            <person name="Rouhana J."/>
            <person name="Saada N."/>
            <person name="Shang Y."/>
            <person name="Simmons D."/>
            <person name="Thornton R."/>
            <person name="Warren J."/>
            <person name="Weissenberger G."/>
            <person name="Zhang J."/>
            <person name="Zhang L."/>
            <person name="Zhou C."/>
            <person name="Zhu D."/>
            <person name="Muzny D."/>
            <person name="Worley K."/>
            <person name="Gibbs R."/>
        </authorList>
    </citation>
    <scope>NUCLEOTIDE SEQUENCE [LARGE SCALE GENOMIC DNA]</scope>
    <source>
        <strain evidence="8 9">ATCC 51172</strain>
    </source>
</reference>
<keyword evidence="9" id="KW-1185">Reference proteome</keyword>
<comment type="catalytic activity">
    <reaction evidence="1">
        <text>a uridine in RNA = a pseudouridine in RNA</text>
        <dbReference type="Rhea" id="RHEA:48348"/>
        <dbReference type="Rhea" id="RHEA-COMP:12068"/>
        <dbReference type="Rhea" id="RHEA-COMP:12069"/>
        <dbReference type="ChEBI" id="CHEBI:65314"/>
        <dbReference type="ChEBI" id="CHEBI:65315"/>
    </reaction>
</comment>
<dbReference type="SUPFAM" id="SSF55120">
    <property type="entry name" value="Pseudouridine synthase"/>
    <property type="match status" value="1"/>
</dbReference>
<keyword evidence="6" id="KW-0694">RNA-binding</keyword>
<dbReference type="PANTHER" id="PTHR21600">
    <property type="entry name" value="MITOCHONDRIAL RNA PSEUDOURIDINE SYNTHASE"/>
    <property type="match status" value="1"/>
</dbReference>
<name>C2BD99_9FIRM</name>
<dbReference type="GO" id="GO:0009982">
    <property type="term" value="F:pseudouridine synthase activity"/>
    <property type="evidence" value="ECO:0007669"/>
    <property type="project" value="InterPro"/>
</dbReference>
<evidence type="ECO:0000256" key="6">
    <source>
        <dbReference type="PROSITE-ProRule" id="PRU00182"/>
    </source>
</evidence>
<dbReference type="STRING" id="525254.HMPREF0072_0319"/>
<dbReference type="EMBL" id="ABYO01000016">
    <property type="protein sequence ID" value="EEI87086.1"/>
    <property type="molecule type" value="Genomic_DNA"/>
</dbReference>
<evidence type="ECO:0000256" key="1">
    <source>
        <dbReference type="ARBA" id="ARBA00000073"/>
    </source>
</evidence>
<dbReference type="PROSITE" id="PS01129">
    <property type="entry name" value="PSI_RLU"/>
    <property type="match status" value="1"/>
</dbReference>
<proteinExistence type="inferred from homology"/>
<evidence type="ECO:0000313" key="8">
    <source>
        <dbReference type="EMBL" id="EEI87086.1"/>
    </source>
</evidence>
<organism evidence="8 9">
    <name type="scientific">Anaerococcus lactolyticus ATCC 51172</name>
    <dbReference type="NCBI Taxonomy" id="525254"/>
    <lineage>
        <taxon>Bacteria</taxon>
        <taxon>Bacillati</taxon>
        <taxon>Bacillota</taxon>
        <taxon>Tissierellia</taxon>
        <taxon>Tissierellales</taxon>
        <taxon>Peptoniphilaceae</taxon>
        <taxon>Anaerococcus</taxon>
    </lineage>
</organism>
<feature type="domain" description="Pseudouridine synthase RsuA/RluA-like" evidence="7">
    <location>
        <begin position="114"/>
        <end position="259"/>
    </location>
</feature>
<evidence type="ECO:0000313" key="9">
    <source>
        <dbReference type="Proteomes" id="UP000005984"/>
    </source>
</evidence>
<dbReference type="GO" id="GO:0000455">
    <property type="term" value="P:enzyme-directed rRNA pseudouridine synthesis"/>
    <property type="evidence" value="ECO:0007669"/>
    <property type="project" value="TreeGrafter"/>
</dbReference>
<protein>
    <recommendedName>
        <fullName evidence="4">RNA pseudouridylate synthase</fullName>
    </recommendedName>
    <alternativeName>
        <fullName evidence="5">RNA-uridine isomerase</fullName>
    </alternativeName>
</protein>
<dbReference type="InterPro" id="IPR006145">
    <property type="entry name" value="PsdUridine_synth_RsuA/RluA"/>
</dbReference>
<dbReference type="PANTHER" id="PTHR21600:SF44">
    <property type="entry name" value="RIBOSOMAL LARGE SUBUNIT PSEUDOURIDINE SYNTHASE D"/>
    <property type="match status" value="1"/>
</dbReference>
<gene>
    <name evidence="8" type="ORF">HMPREF0072_0319</name>
</gene>
<dbReference type="Gene3D" id="3.30.2350.10">
    <property type="entry name" value="Pseudouridine synthase"/>
    <property type="match status" value="1"/>
</dbReference>
<dbReference type="PROSITE" id="PS50889">
    <property type="entry name" value="S4"/>
    <property type="match status" value="1"/>
</dbReference>
<dbReference type="Pfam" id="PF00849">
    <property type="entry name" value="PseudoU_synth_2"/>
    <property type="match status" value="1"/>
</dbReference>
<dbReference type="HOGENOM" id="CLU_016902_8_0_9"/>
<evidence type="ECO:0000256" key="3">
    <source>
        <dbReference type="ARBA" id="ARBA00023235"/>
    </source>
</evidence>
<keyword evidence="3 8" id="KW-0413">Isomerase</keyword>
<comment type="similarity">
    <text evidence="2">Belongs to the pseudouridine synthase RluA family.</text>
</comment>
<evidence type="ECO:0000256" key="2">
    <source>
        <dbReference type="ARBA" id="ARBA00010876"/>
    </source>
</evidence>
<dbReference type="GO" id="GO:0003723">
    <property type="term" value="F:RNA binding"/>
    <property type="evidence" value="ECO:0007669"/>
    <property type="project" value="UniProtKB-KW"/>
</dbReference>
<dbReference type="GO" id="GO:0140098">
    <property type="term" value="F:catalytic activity, acting on RNA"/>
    <property type="evidence" value="ECO:0007669"/>
    <property type="project" value="UniProtKB-ARBA"/>
</dbReference>
<accession>C2BD99</accession>
<comment type="caution">
    <text evidence="8">The sequence shown here is derived from an EMBL/GenBank/DDBJ whole genome shotgun (WGS) entry which is preliminary data.</text>
</comment>
<dbReference type="InterPro" id="IPR006224">
    <property type="entry name" value="PsdUridine_synth_RluA-like_CS"/>
</dbReference>
<evidence type="ECO:0000259" key="7">
    <source>
        <dbReference type="Pfam" id="PF00849"/>
    </source>
</evidence>